<dbReference type="PANTHER" id="PTHR36113">
    <property type="entry name" value="LYASE, PUTATIVE-RELATED-RELATED"/>
    <property type="match status" value="1"/>
</dbReference>
<dbReference type="InterPro" id="IPR029068">
    <property type="entry name" value="Glyas_Bleomycin-R_OHBP_Dase"/>
</dbReference>
<sequence>MKIDHLAIWVENLEMMRQFYLTYFDTVCGEKYFNPKRNYTSYFISFGNSGCRIELMLQPNIIENKEDRGLIKGLAHFSINVGSKTTVDNLTERLRADGYIIKGEPRTTGDGYYESVILDPEGNYVEITD</sequence>
<keyword evidence="2" id="KW-0223">Dioxygenase</keyword>
<dbReference type="InterPro" id="IPR037523">
    <property type="entry name" value="VOC_core"/>
</dbReference>
<evidence type="ECO:0000259" key="1">
    <source>
        <dbReference type="PROSITE" id="PS51819"/>
    </source>
</evidence>
<dbReference type="STRING" id="1121485.GCA_000426485_00504"/>
<dbReference type="Proteomes" id="UP000297861">
    <property type="component" value="Unassembled WGS sequence"/>
</dbReference>
<dbReference type="RefSeq" id="WP_134436459.1">
    <property type="nucleotide sequence ID" value="NZ_AP028867.1"/>
</dbReference>
<reference evidence="2 3" key="1">
    <citation type="submission" date="2019-03" db="EMBL/GenBank/DDBJ databases">
        <title>San Antonio Military Medical Center submission to MRSN (WRAIR), pending publication.</title>
        <authorList>
            <person name="Blyth D.M."/>
            <person name="Mccarthy S.L."/>
            <person name="Schall S.E."/>
            <person name="Stam J.A."/>
            <person name="Ong A.C."/>
            <person name="Mcgann P.T."/>
        </authorList>
    </citation>
    <scope>NUCLEOTIDE SEQUENCE [LARGE SCALE GENOMIC DNA]</scope>
    <source>
        <strain evidence="2 3">MRSN571793</strain>
    </source>
</reference>
<name>A0A4Y8L1D7_9BACT</name>
<dbReference type="AlphaFoldDB" id="A0A4Y8L1D7"/>
<dbReference type="PROSITE" id="PS51819">
    <property type="entry name" value="VOC"/>
    <property type="match status" value="1"/>
</dbReference>
<evidence type="ECO:0000313" key="2">
    <source>
        <dbReference type="EMBL" id="TFD96081.1"/>
    </source>
</evidence>
<organism evidence="2 3">
    <name type="scientific">Dysgonomonas capnocytophagoides</name>
    <dbReference type="NCBI Taxonomy" id="45254"/>
    <lineage>
        <taxon>Bacteria</taxon>
        <taxon>Pseudomonadati</taxon>
        <taxon>Bacteroidota</taxon>
        <taxon>Bacteroidia</taxon>
        <taxon>Bacteroidales</taxon>
        <taxon>Dysgonomonadaceae</taxon>
        <taxon>Dysgonomonas</taxon>
    </lineage>
</organism>
<dbReference type="InterPro" id="IPR004360">
    <property type="entry name" value="Glyas_Fos-R_dOase_dom"/>
</dbReference>
<dbReference type="PANTHER" id="PTHR36113:SF1">
    <property type="entry name" value="GLYOXALASE_BLEOMYCIN RESISTANCE PROTEIN_DIOXYGENASE"/>
    <property type="match status" value="1"/>
</dbReference>
<dbReference type="SUPFAM" id="SSF54593">
    <property type="entry name" value="Glyoxalase/Bleomycin resistance protein/Dihydroxybiphenyl dioxygenase"/>
    <property type="match status" value="1"/>
</dbReference>
<feature type="domain" description="VOC" evidence="1">
    <location>
        <begin position="2"/>
        <end position="129"/>
    </location>
</feature>
<evidence type="ECO:0000313" key="3">
    <source>
        <dbReference type="Proteomes" id="UP000297861"/>
    </source>
</evidence>
<gene>
    <name evidence="2" type="ORF">E2605_10840</name>
</gene>
<keyword evidence="2" id="KW-0560">Oxidoreductase</keyword>
<dbReference type="OrthoDB" id="9789012at2"/>
<dbReference type="Gene3D" id="3.10.180.10">
    <property type="entry name" value="2,3-Dihydroxybiphenyl 1,2-Dioxygenase, domain 1"/>
    <property type="match status" value="1"/>
</dbReference>
<comment type="caution">
    <text evidence="2">The sequence shown here is derived from an EMBL/GenBank/DDBJ whole genome shotgun (WGS) entry which is preliminary data.</text>
</comment>
<dbReference type="EMBL" id="SOML01000006">
    <property type="protein sequence ID" value="TFD96081.1"/>
    <property type="molecule type" value="Genomic_DNA"/>
</dbReference>
<protein>
    <submittedName>
        <fullName evidence="2">Glyoxalase/bleomycin resistance/extradiol dioxygenase family protein</fullName>
    </submittedName>
</protein>
<keyword evidence="3" id="KW-1185">Reference proteome</keyword>
<dbReference type="GO" id="GO:0051213">
    <property type="term" value="F:dioxygenase activity"/>
    <property type="evidence" value="ECO:0007669"/>
    <property type="project" value="UniProtKB-KW"/>
</dbReference>
<accession>A0A4Y8L1D7</accession>
<dbReference type="InterPro" id="IPR051332">
    <property type="entry name" value="Fosfomycin_Res_Enzymes"/>
</dbReference>
<dbReference type="Pfam" id="PF00903">
    <property type="entry name" value="Glyoxalase"/>
    <property type="match status" value="1"/>
</dbReference>
<proteinExistence type="predicted"/>